<dbReference type="EMBL" id="WHUT02000007">
    <property type="protein sequence ID" value="NUB45215.1"/>
    <property type="molecule type" value="Genomic_DNA"/>
</dbReference>
<proteinExistence type="predicted"/>
<comment type="caution">
    <text evidence="1">The sequence shown here is derived from an EMBL/GenBank/DDBJ whole genome shotgun (WGS) entry which is preliminary data.</text>
</comment>
<gene>
    <name evidence="1" type="ORF">GEU84_012515</name>
</gene>
<reference evidence="1" key="1">
    <citation type="submission" date="2020-05" db="EMBL/GenBank/DDBJ databases">
        <title>Fertoebacter nigrum gen. nov., sp. nov., a new member of the family Rhodobacteraceae.</title>
        <authorList>
            <person name="Szuroczki S."/>
            <person name="Abbaszade G."/>
            <person name="Buni D."/>
            <person name="Schumann P."/>
            <person name="Toth E."/>
        </authorList>
    </citation>
    <scope>NUCLEOTIDE SEQUENCE</scope>
    <source>
        <strain evidence="1">RG-N-1a</strain>
    </source>
</reference>
<organism evidence="1 2">
    <name type="scientific">Fertoeibacter niger</name>
    <dbReference type="NCBI Taxonomy" id="2656921"/>
    <lineage>
        <taxon>Bacteria</taxon>
        <taxon>Pseudomonadati</taxon>
        <taxon>Pseudomonadota</taxon>
        <taxon>Alphaproteobacteria</taxon>
        <taxon>Rhodobacterales</taxon>
        <taxon>Paracoccaceae</taxon>
        <taxon>Fertoeibacter</taxon>
    </lineage>
</organism>
<evidence type="ECO:0000313" key="1">
    <source>
        <dbReference type="EMBL" id="NUB45215.1"/>
    </source>
</evidence>
<sequence>MRRFDLRPAKKLRGRARQERAFHAAMDGMAGWFPDRALWDGDFAQVKLPGFAKAYGTRHGSAAFRAAVVGRLVGTAAAVAGNRPGGCRARVAALIDWPELWGSEICVFFDAAQAKGFSPEHRATHRLPSRTTWDGGWVEASAPDEDLLARTGTALPTGFAAHGTQLREHHSDSGLTFVREEWVVMETATSEGILG</sequence>
<evidence type="ECO:0000313" key="2">
    <source>
        <dbReference type="Proteomes" id="UP000484076"/>
    </source>
</evidence>
<dbReference type="AlphaFoldDB" id="A0A8X8KNP3"/>
<name>A0A8X8KNP3_9RHOB</name>
<dbReference type="RefSeq" id="WP_152826568.1">
    <property type="nucleotide sequence ID" value="NZ_WHUT02000007.1"/>
</dbReference>
<accession>A0A8X8KNP3</accession>
<dbReference type="Proteomes" id="UP000484076">
    <property type="component" value="Unassembled WGS sequence"/>
</dbReference>
<keyword evidence="2" id="KW-1185">Reference proteome</keyword>
<protein>
    <submittedName>
        <fullName evidence="1">DUF3916 domain-containing protein</fullName>
    </submittedName>
</protein>